<dbReference type="GO" id="GO:0051880">
    <property type="term" value="F:G-quadruplex DNA binding"/>
    <property type="evidence" value="ECO:0007669"/>
    <property type="project" value="TreeGrafter"/>
</dbReference>
<dbReference type="InterPro" id="IPR014001">
    <property type="entry name" value="Helicase_ATP-bd"/>
</dbReference>
<dbReference type="GO" id="GO:0005737">
    <property type="term" value="C:cytoplasm"/>
    <property type="evidence" value="ECO:0007669"/>
    <property type="project" value="TreeGrafter"/>
</dbReference>
<dbReference type="InterPro" id="IPR007502">
    <property type="entry name" value="Helicase-assoc_dom"/>
</dbReference>
<gene>
    <name evidence="10" type="ORF">LNINA_LOCUS14444</name>
</gene>
<dbReference type="SMART" id="SM00487">
    <property type="entry name" value="DEXDc"/>
    <property type="match status" value="1"/>
</dbReference>
<dbReference type="InterPro" id="IPR027417">
    <property type="entry name" value="P-loop_NTPase"/>
</dbReference>
<dbReference type="Pfam" id="PF21010">
    <property type="entry name" value="HA2_C"/>
    <property type="match status" value="1"/>
</dbReference>
<comment type="similarity">
    <text evidence="7">Belongs to the DExH box helicase family.</text>
</comment>
<dbReference type="GO" id="GO:0005634">
    <property type="term" value="C:nucleus"/>
    <property type="evidence" value="ECO:0007669"/>
    <property type="project" value="TreeGrafter"/>
</dbReference>
<feature type="domain" description="Helicase ATP-binding" evidence="8">
    <location>
        <begin position="283"/>
        <end position="451"/>
    </location>
</feature>
<keyword evidence="2" id="KW-0547">Nucleotide-binding</keyword>
<evidence type="ECO:0000256" key="5">
    <source>
        <dbReference type="ARBA" id="ARBA00022840"/>
    </source>
</evidence>
<dbReference type="GO" id="GO:0003724">
    <property type="term" value="F:RNA helicase activity"/>
    <property type="evidence" value="ECO:0007669"/>
    <property type="project" value="UniProtKB-EC"/>
</dbReference>
<dbReference type="CDD" id="cd18791">
    <property type="entry name" value="SF2_C_RHA"/>
    <property type="match status" value="1"/>
</dbReference>
<keyword evidence="4" id="KW-0347">Helicase</keyword>
<dbReference type="PROSITE" id="PS51194">
    <property type="entry name" value="HELICASE_CTER"/>
    <property type="match status" value="1"/>
</dbReference>
<dbReference type="GO" id="GO:0002151">
    <property type="term" value="F:G-quadruplex RNA binding"/>
    <property type="evidence" value="ECO:0007669"/>
    <property type="project" value="TreeGrafter"/>
</dbReference>
<dbReference type="AlphaFoldDB" id="A0AAV1K5E3"/>
<evidence type="ECO:0000259" key="9">
    <source>
        <dbReference type="PROSITE" id="PS51194"/>
    </source>
</evidence>
<evidence type="ECO:0000256" key="2">
    <source>
        <dbReference type="ARBA" id="ARBA00022741"/>
    </source>
</evidence>
<protein>
    <recommendedName>
        <fullName evidence="1">RNA helicase</fullName>
        <ecNumber evidence="1">3.6.4.13</ecNumber>
    </recommendedName>
</protein>
<dbReference type="GO" id="GO:0016787">
    <property type="term" value="F:hydrolase activity"/>
    <property type="evidence" value="ECO:0007669"/>
    <property type="project" value="UniProtKB-KW"/>
</dbReference>
<dbReference type="Pfam" id="PF00271">
    <property type="entry name" value="Helicase_C"/>
    <property type="match status" value="1"/>
</dbReference>
<dbReference type="InterPro" id="IPR011709">
    <property type="entry name" value="DEAD-box_helicase_OB_fold"/>
</dbReference>
<dbReference type="InterPro" id="IPR001650">
    <property type="entry name" value="Helicase_C-like"/>
</dbReference>
<dbReference type="GO" id="GO:0005524">
    <property type="term" value="F:ATP binding"/>
    <property type="evidence" value="ECO:0007669"/>
    <property type="project" value="UniProtKB-KW"/>
</dbReference>
<evidence type="ECO:0000259" key="8">
    <source>
        <dbReference type="PROSITE" id="PS51192"/>
    </source>
</evidence>
<evidence type="ECO:0000313" key="11">
    <source>
        <dbReference type="Proteomes" id="UP001497472"/>
    </source>
</evidence>
<name>A0AAV1K5E3_9NEOP</name>
<dbReference type="SMART" id="SM00490">
    <property type="entry name" value="HELICc"/>
    <property type="match status" value="1"/>
</dbReference>
<dbReference type="Pfam" id="PF07717">
    <property type="entry name" value="OB_NTP_bind"/>
    <property type="match status" value="1"/>
</dbReference>
<evidence type="ECO:0000256" key="6">
    <source>
        <dbReference type="ARBA" id="ARBA00022884"/>
    </source>
</evidence>
<dbReference type="Pfam" id="PF04408">
    <property type="entry name" value="WHD_HA2"/>
    <property type="match status" value="1"/>
</dbReference>
<dbReference type="PANTHER" id="PTHR18934:SF237">
    <property type="entry name" value="ATP-DEPENDENT DNA_RNA HELICASE DHX36"/>
    <property type="match status" value="1"/>
</dbReference>
<dbReference type="InterPro" id="IPR011545">
    <property type="entry name" value="DEAD/DEAH_box_helicase_dom"/>
</dbReference>
<evidence type="ECO:0000256" key="3">
    <source>
        <dbReference type="ARBA" id="ARBA00022801"/>
    </source>
</evidence>
<dbReference type="InterPro" id="IPR002464">
    <property type="entry name" value="DNA/RNA_helicase_DEAH_CS"/>
</dbReference>
<dbReference type="SMART" id="SM00847">
    <property type="entry name" value="HA2"/>
    <property type="match status" value="1"/>
</dbReference>
<reference evidence="10 11" key="1">
    <citation type="submission" date="2023-11" db="EMBL/GenBank/DDBJ databases">
        <authorList>
            <person name="Okamura Y."/>
        </authorList>
    </citation>
    <scope>NUCLEOTIDE SEQUENCE [LARGE SCALE GENOMIC DNA]</scope>
</reference>
<keyword evidence="3" id="KW-0378">Hydrolase</keyword>
<dbReference type="FunFam" id="3.40.50.300:FF:000526">
    <property type="entry name" value="DExH-box ATP-dependent RNA helicase DExH3"/>
    <property type="match status" value="1"/>
</dbReference>
<evidence type="ECO:0000313" key="10">
    <source>
        <dbReference type="EMBL" id="CAK1555642.1"/>
    </source>
</evidence>
<evidence type="ECO:0000256" key="7">
    <source>
        <dbReference type="ARBA" id="ARBA00060772"/>
    </source>
</evidence>
<sequence length="1089" mass="124318">MSNFRGRGLKNFGGRAFQGGRRSRGTYNGRPAGLRGKEIGLYYKNKGKMDRVINLKIPTQILSAVNDNLKLIESIANKENISLELLKNTLFEDFKRPRIETVKHRKIHCDDMILDKRRKDTDLVFKNNTQGDMSVETVNSDDSDEDFDIKEFNKLDEGNIKLNNEMKIIEEDIIAGSSSMPDFIPIYDSPSTEDHYIREKLLSLREERHFKYGYYDIITGTFQDKLDENLSNGIQITCTNAEISRLNNELYEEHTEMLEKPVYRKMLEFRKILPAFKKQEDILDVIDRNQVIVISGETGCGKSTQIPQLILDKAMRNKKGANVRILVTQPRRIAASSLAIRVANERAENLGKSVGYSVRLETVETRPRGSIMYCTTGVLLVELEVNQALSNFSHIILDEVHERDTHVDLAMCMLKQILKKRKDLKLILMSATLDADVLSMYFDDCPTLQIEGLAYPVKDIYLEDILTLTNYRLQTRKEKKQPIWMKYRDKGRRFMEDEMVRDIRYKAEIAPWLESIKKKIPFEVYKTLQDSRIEDLNIDLIVYLLIYICKGDPGAILVFLPGIGDITKLIRLMEESGQFNKNTCEIYPLHSKLATLEQHRIFERPRDGVRKIILATNIAETSITIDDIVYVIDCGKIKINGLNVEENISTLNVEWVSKANLHQRRGRAGRCQPGICYHLVTSYRAQTLADRLLPELQRSNLLEPVLTVKKLRLGLALEAFQMVPSPPAEKTVNWAVRHLQKCGALDEKETLTPLGWHLARLPVHPAAGKLLLLGSLFGCLDRAASVAAVWSFKDPFQLVIGKESETKAVKRTLAMGEPSDHVAISEAVMQWENCSKREQRSFAYENYLSNNTLELLVDMKKQLGHNLKQMGFLSSGDVQSHWENRNWNNLSLFKAIVAASLYPNIGQVHWRNLRSFKKPPSMVAFCPEDGKVKIHPSSVMATSSGRKPNPNDLLCTSPGANWLVYWLKQKSSDLFVIDVTLVYTLPLLFFGEFMVNDDPENPDNCIMSMGKDINVRCNKISANSILKLRFLLDHVLANKVMVTSTHSVKHSQFEEEVLNTVIQLITAEDEQTEYIDDDLSEASDDNAFR</sequence>
<dbReference type="GO" id="GO:0003678">
    <property type="term" value="F:DNA helicase activity"/>
    <property type="evidence" value="ECO:0007669"/>
    <property type="project" value="TreeGrafter"/>
</dbReference>
<organism evidence="10 11">
    <name type="scientific">Leptosia nina</name>
    <dbReference type="NCBI Taxonomy" id="320188"/>
    <lineage>
        <taxon>Eukaryota</taxon>
        <taxon>Metazoa</taxon>
        <taxon>Ecdysozoa</taxon>
        <taxon>Arthropoda</taxon>
        <taxon>Hexapoda</taxon>
        <taxon>Insecta</taxon>
        <taxon>Pterygota</taxon>
        <taxon>Neoptera</taxon>
        <taxon>Endopterygota</taxon>
        <taxon>Lepidoptera</taxon>
        <taxon>Glossata</taxon>
        <taxon>Ditrysia</taxon>
        <taxon>Papilionoidea</taxon>
        <taxon>Pieridae</taxon>
        <taxon>Pierinae</taxon>
        <taxon>Leptosia</taxon>
    </lineage>
</organism>
<feature type="domain" description="Helicase C-terminal" evidence="9">
    <location>
        <begin position="540"/>
        <end position="712"/>
    </location>
</feature>
<dbReference type="PROSITE" id="PS00690">
    <property type="entry name" value="DEAH_ATP_HELICASE"/>
    <property type="match status" value="1"/>
</dbReference>
<dbReference type="Pfam" id="PF00270">
    <property type="entry name" value="DEAD"/>
    <property type="match status" value="1"/>
</dbReference>
<dbReference type="InterPro" id="IPR048333">
    <property type="entry name" value="HA2_WH"/>
</dbReference>
<dbReference type="Gene3D" id="1.20.120.1080">
    <property type="match status" value="1"/>
</dbReference>
<dbReference type="PANTHER" id="PTHR18934">
    <property type="entry name" value="ATP-DEPENDENT RNA HELICASE"/>
    <property type="match status" value="1"/>
</dbReference>
<dbReference type="Gene3D" id="3.40.50.300">
    <property type="entry name" value="P-loop containing nucleotide triphosphate hydrolases"/>
    <property type="match status" value="2"/>
</dbReference>
<dbReference type="CDD" id="cd17917">
    <property type="entry name" value="DEXHc_RHA-like"/>
    <property type="match status" value="1"/>
</dbReference>
<dbReference type="EC" id="3.6.4.13" evidence="1"/>
<dbReference type="EMBL" id="CAVLEF010000280">
    <property type="protein sequence ID" value="CAK1555642.1"/>
    <property type="molecule type" value="Genomic_DNA"/>
</dbReference>
<comment type="caution">
    <text evidence="10">The sequence shown here is derived from an EMBL/GenBank/DDBJ whole genome shotgun (WGS) entry which is preliminary data.</text>
</comment>
<keyword evidence="5" id="KW-0067">ATP-binding</keyword>
<dbReference type="PROSITE" id="PS51192">
    <property type="entry name" value="HELICASE_ATP_BIND_1"/>
    <property type="match status" value="1"/>
</dbReference>
<proteinExistence type="inferred from homology"/>
<accession>A0AAV1K5E3</accession>
<keyword evidence="6" id="KW-0694">RNA-binding</keyword>
<dbReference type="Proteomes" id="UP001497472">
    <property type="component" value="Unassembled WGS sequence"/>
</dbReference>
<dbReference type="SUPFAM" id="SSF52540">
    <property type="entry name" value="P-loop containing nucleoside triphosphate hydrolases"/>
    <property type="match status" value="1"/>
</dbReference>
<evidence type="ECO:0000256" key="1">
    <source>
        <dbReference type="ARBA" id="ARBA00012552"/>
    </source>
</evidence>
<evidence type="ECO:0000256" key="4">
    <source>
        <dbReference type="ARBA" id="ARBA00022806"/>
    </source>
</evidence>
<keyword evidence="11" id="KW-1185">Reference proteome</keyword>